<dbReference type="InterPro" id="IPR038921">
    <property type="entry name" value="YOR389W-like"/>
</dbReference>
<feature type="region of interest" description="Disordered" evidence="1">
    <location>
        <begin position="110"/>
        <end position="137"/>
    </location>
</feature>
<evidence type="ECO:0000313" key="3">
    <source>
        <dbReference type="EMBL" id="QPG98433.1"/>
    </source>
</evidence>
<reference evidence="3 4" key="1">
    <citation type="journal article" date="2018" name="PLoS Genet.">
        <title>Repeat elements organise 3D genome structure and mediate transcription in the filamentous fungus Epichloe festucae.</title>
        <authorList>
            <person name="Winter D.J."/>
            <person name="Ganley A.R.D."/>
            <person name="Young C.A."/>
            <person name="Liachko I."/>
            <person name="Schardl C.L."/>
            <person name="Dupont P.Y."/>
            <person name="Berry D."/>
            <person name="Ram A."/>
            <person name="Scott B."/>
            <person name="Cox M.P."/>
        </authorList>
    </citation>
    <scope>NUCLEOTIDE SEQUENCE [LARGE SCALE GENOMIC DNA]</scope>
    <source>
        <strain evidence="3 4">Fl1</strain>
    </source>
</reference>
<feature type="signal peptide" evidence="2">
    <location>
        <begin position="1"/>
        <end position="23"/>
    </location>
</feature>
<dbReference type="EMBL" id="CP031386">
    <property type="protein sequence ID" value="QPG98433.1"/>
    <property type="molecule type" value="Genomic_DNA"/>
</dbReference>
<protein>
    <submittedName>
        <fullName evidence="3">Uncharacterized protein</fullName>
    </submittedName>
</protein>
<evidence type="ECO:0000313" key="4">
    <source>
        <dbReference type="Proteomes" id="UP000594364"/>
    </source>
</evidence>
<sequence>MLTRGPLLRVIAFCFMARPAIHGAVVDARTSVAPDHQTAEKNAPHIFNAIHSAGRQWGSAIYHNGLSFIPAIMPEGNLLYHGTHTANRPAGPEWLAFEVEHAEAFAFSTKNGTRNSLRQDDSTSSANDQAQKPMSGIKGDLAENDAYFPGYLHTYRANRDLNLLYVDGMSAGKTSMGTLDTQDLVLRENQTSENRPSFMGELGRAESICNLLVQWGYDGLMRTEIGFEVIYCDFEKGLDLVMQTRTSGSGYPSVDVRDIFQWARAVSEEYDGIGGDRVRLDFSSMVSGYFFPVNISSTDPNRPDLQRLAAAGLDELKDIKAYLRNVATKARRFTVHWQAIVDMIATRYARRLSLIAEAKQPLDLVKSELRVATRMYVNAPARPGGISVQEKSGHNKTAEALRLCRQHHLLPAYIHQNLWSLEDQLIHTAIQSVMSDICETLFSAYGIVHEDSANDTARLKQLNDSQNLVAALKKRLGWTMWRKPELCAVDEVLLTVMWPLGSSEDYWHPDCRSYKEVSFERRGYWEPDMFRI</sequence>
<organism evidence="3 4">
    <name type="scientific">Epichloe festucae (strain Fl1)</name>
    <dbReference type="NCBI Taxonomy" id="877507"/>
    <lineage>
        <taxon>Eukaryota</taxon>
        <taxon>Fungi</taxon>
        <taxon>Dikarya</taxon>
        <taxon>Ascomycota</taxon>
        <taxon>Pezizomycotina</taxon>
        <taxon>Sordariomycetes</taxon>
        <taxon>Hypocreomycetidae</taxon>
        <taxon>Hypocreales</taxon>
        <taxon>Clavicipitaceae</taxon>
        <taxon>Epichloe</taxon>
    </lineage>
</organism>
<name>A0A7S9KQX0_EPIFF</name>
<dbReference type="PANTHER" id="PTHR35204">
    <property type="entry name" value="YALI0A21131P"/>
    <property type="match status" value="1"/>
</dbReference>
<gene>
    <name evidence="3" type="ORF">C2857_007604</name>
</gene>
<evidence type="ECO:0000256" key="1">
    <source>
        <dbReference type="SAM" id="MobiDB-lite"/>
    </source>
</evidence>
<proteinExistence type="predicted"/>
<evidence type="ECO:0000256" key="2">
    <source>
        <dbReference type="SAM" id="SignalP"/>
    </source>
</evidence>
<feature type="compositionally biased region" description="Polar residues" evidence="1">
    <location>
        <begin position="110"/>
        <end position="132"/>
    </location>
</feature>
<dbReference type="OrthoDB" id="10261782at2759"/>
<dbReference type="PANTHER" id="PTHR35204:SF1">
    <property type="entry name" value="ENTEROTOXIN"/>
    <property type="match status" value="1"/>
</dbReference>
<keyword evidence="4" id="KW-1185">Reference proteome</keyword>
<dbReference type="Proteomes" id="UP000594364">
    <property type="component" value="Chromosome 2"/>
</dbReference>
<feature type="chain" id="PRO_5034222261" evidence="2">
    <location>
        <begin position="24"/>
        <end position="532"/>
    </location>
</feature>
<accession>A0A7S9KQX0</accession>
<keyword evidence="2" id="KW-0732">Signal</keyword>
<dbReference type="AlphaFoldDB" id="A0A7S9KQX0"/>